<evidence type="ECO:0000313" key="2">
    <source>
        <dbReference type="Proteomes" id="UP000186698"/>
    </source>
</evidence>
<dbReference type="PANTHER" id="PTHR40387:SF1">
    <property type="entry name" value="PROTEIN FAM240B"/>
    <property type="match status" value="1"/>
</dbReference>
<dbReference type="KEGG" id="xla:121398711"/>
<feature type="coiled-coil region" evidence="1">
    <location>
        <begin position="19"/>
        <end position="55"/>
    </location>
</feature>
<dbReference type="PANTHER" id="PTHR40387">
    <property type="entry name" value="PROTEIN FAM240B"/>
    <property type="match status" value="1"/>
</dbReference>
<dbReference type="GeneID" id="121398711"/>
<sequence length="69" mass="8536">MNSQYMRVEIFAFETCILKNFWEERIQKQTEERENETARKQRSALQRLRNEWAERLNKKMEVPKTQNNS</sequence>
<keyword evidence="1" id="KW-0175">Coiled coil</keyword>
<accession>A0A8J1LVS2</accession>
<protein>
    <submittedName>
        <fullName evidence="3">Protein FAM240B-like</fullName>
    </submittedName>
</protein>
<dbReference type="Proteomes" id="UP000186698">
    <property type="component" value="Chromosome 1S"/>
</dbReference>
<name>A0A8J1LVS2_XENLA</name>
<organism evidence="2 3">
    <name type="scientific">Xenopus laevis</name>
    <name type="common">African clawed frog</name>
    <dbReference type="NCBI Taxonomy" id="8355"/>
    <lineage>
        <taxon>Eukaryota</taxon>
        <taxon>Metazoa</taxon>
        <taxon>Chordata</taxon>
        <taxon>Craniata</taxon>
        <taxon>Vertebrata</taxon>
        <taxon>Euteleostomi</taxon>
        <taxon>Amphibia</taxon>
        <taxon>Batrachia</taxon>
        <taxon>Anura</taxon>
        <taxon>Pipoidea</taxon>
        <taxon>Pipidae</taxon>
        <taxon>Xenopodinae</taxon>
        <taxon>Xenopus</taxon>
        <taxon>Xenopus</taxon>
    </lineage>
</organism>
<gene>
    <name evidence="3" type="primary">LOC121398711</name>
</gene>
<dbReference type="RefSeq" id="XP_041433608.1">
    <property type="nucleotide sequence ID" value="XM_041577674.1"/>
</dbReference>
<keyword evidence="2" id="KW-1185">Reference proteome</keyword>
<proteinExistence type="predicted"/>
<evidence type="ECO:0000256" key="1">
    <source>
        <dbReference type="SAM" id="Coils"/>
    </source>
</evidence>
<dbReference type="OrthoDB" id="8880235at2759"/>
<evidence type="ECO:0000313" key="3">
    <source>
        <dbReference type="RefSeq" id="XP_041433608.1"/>
    </source>
</evidence>
<dbReference type="InterPro" id="IPR040261">
    <property type="entry name" value="FAM240"/>
</dbReference>
<reference evidence="3" key="1">
    <citation type="submission" date="2025-08" db="UniProtKB">
        <authorList>
            <consortium name="RefSeq"/>
        </authorList>
    </citation>
    <scope>IDENTIFICATION</scope>
    <source>
        <strain evidence="3">J_2021</strain>
        <tissue evidence="3">Erythrocytes</tissue>
    </source>
</reference>
<dbReference type="AlphaFoldDB" id="A0A8J1LVS2"/>